<feature type="domain" description="Protein kinase" evidence="14">
    <location>
        <begin position="580"/>
        <end position="978"/>
    </location>
</feature>
<keyword evidence="2" id="KW-0723">Serine/threonine-protein kinase</keyword>
<evidence type="ECO:0000256" key="2">
    <source>
        <dbReference type="ARBA" id="ARBA00022527"/>
    </source>
</evidence>
<evidence type="ECO:0000256" key="4">
    <source>
        <dbReference type="ARBA" id="ARBA00022741"/>
    </source>
</evidence>
<comment type="similarity">
    <text evidence="7">Belongs to the protein kinase superfamily. Ser/Thr protein kinase family. GCN2 subfamily.</text>
</comment>
<dbReference type="InterPro" id="IPR006575">
    <property type="entry name" value="RWD_dom"/>
</dbReference>
<keyword evidence="5" id="KW-0418">Kinase</keyword>
<dbReference type="OrthoDB" id="341578at2759"/>
<dbReference type="Pfam" id="PF00069">
    <property type="entry name" value="Pkinase"/>
    <property type="match status" value="2"/>
</dbReference>
<feature type="binding site" evidence="12">
    <location>
        <position position="610"/>
    </location>
    <ligand>
        <name>ATP</name>
        <dbReference type="ChEBI" id="CHEBI:30616"/>
    </ligand>
</feature>
<feature type="binding site" evidence="11">
    <location>
        <begin position="586"/>
        <end position="594"/>
    </location>
    <ligand>
        <name>ATP</name>
        <dbReference type="ChEBI" id="CHEBI:30616"/>
    </ligand>
</feature>
<accession>G7E9D2</accession>
<dbReference type="InParanoid" id="G7E9D2"/>
<dbReference type="GO" id="GO:1990625">
    <property type="term" value="P:negative regulation of cytoplasmic translational initiation in response to stress"/>
    <property type="evidence" value="ECO:0007669"/>
    <property type="project" value="TreeGrafter"/>
</dbReference>
<dbReference type="InterPro" id="IPR011009">
    <property type="entry name" value="Kinase-like_dom_sf"/>
</dbReference>
<evidence type="ECO:0000256" key="7">
    <source>
        <dbReference type="ARBA" id="ARBA00037982"/>
    </source>
</evidence>
<comment type="caution">
    <text evidence="16">The sequence shown here is derived from an EMBL/GenBank/DDBJ whole genome shotgun (WGS) entry which is preliminary data.</text>
</comment>
<dbReference type="GO" id="GO:0005634">
    <property type="term" value="C:nucleus"/>
    <property type="evidence" value="ECO:0007669"/>
    <property type="project" value="TreeGrafter"/>
</dbReference>
<dbReference type="GO" id="GO:0005829">
    <property type="term" value="C:cytosol"/>
    <property type="evidence" value="ECO:0007669"/>
    <property type="project" value="TreeGrafter"/>
</dbReference>
<evidence type="ECO:0000256" key="5">
    <source>
        <dbReference type="ARBA" id="ARBA00022777"/>
    </source>
</evidence>
<dbReference type="EC" id="2.7.11.1" evidence="1"/>
<dbReference type="CDD" id="cd14046">
    <property type="entry name" value="STKc_EIF2AK4_GCN2_rpt2"/>
    <property type="match status" value="1"/>
</dbReference>
<evidence type="ECO:0000256" key="11">
    <source>
        <dbReference type="PIRSR" id="PIRSR000660-2"/>
    </source>
</evidence>
<dbReference type="RefSeq" id="XP_014568500.1">
    <property type="nucleotide sequence ID" value="XM_014713014.1"/>
</dbReference>
<feature type="region of interest" description="Disordered" evidence="13">
    <location>
        <begin position="728"/>
        <end position="749"/>
    </location>
</feature>
<sequence length="1622" mass="180298">MNYKEAQEAELEVLQAIYGDDYTAGPSEKAGKTAWKAVNNLLEFRLRIRPLEVSLQGKVGVTLVITLPKTYPRIAVPLVQLQDCAGLSQGQIQSLNDALSAATKRLAGQEMLSELADLAAGIITEHHSIVQSDTQASLSDEMALRAEREQTEFQLQQAALAEQHARIETEEKARLSEQIESDKQRKRDAVKLEREIRAKERATLADDADEHEMELARRRIPLERFPHSLYLDEGTVDHAIVMRGARIECQLPYGECCRAQCLFGEGQLQAIRVHEFQISNPFLASYQGRRKLIKLVDAINQVAKVKSALISSTFGAALLQGRGALEAQAAPQRLLIITSDEQIPNLRQVLSAGSFPPQRALEVAVLLTQSLLGLHEAGVPHCAVNLDNVLLMPAQQLSLKLYGATWLAEVDDLNAANPFSRASSHAKSVARYPLPWCSPAAIHEPWHYDRPRDMWDLAIVFSQLFFGSEVMDVFGSPTELLRRPPAQLGDDLHGLLAALFRPESRQRPTVQQSLKVLQAVAMSPSKISTVVYAPLQQPLSTPSMRSPLKSPRKATDEDTGFFGSLTVPQAISSSRYQADFVEVEFLGRGGFGQVCKARNKIDGRFYAIKKIKLQSRDATAEQKILREVTIWSRVSHENLVRFHTSWIESETAASGEADSELGSSLQSDSNSRVHTNGTSASPSDDSDDEHSDLDSDGDLVDDDFEFSMANDLNEYAADANERDASSYPFVRFGPERSGAPSSNVTASATPTSLRASASIQDLSNGASSPTIKRTLYIQMELIEGATLREVIDSQGITVSESWRLLRQMLSAMEHFTAMNIIHRDLKPSNIFLTQRGDIKIGDLGLAVEQDATELLPDAAHEPQSLNAEIDLTSAVGTSLYIAPEMMAKTSAARPNGPRYNNRVDMYALGIVMFEIWYPMKTGMERIHIIKHLRTPEVVFPDDWPAYGDARQTRIIQWLLSHDPAARASPADLLKSDLLPSAIVDETLQEILRILSQSGSSNRQSVLNAVFQQPVQDRKRADYSFDAAPDRFRAFDSLVSATLRSIYERRGAIEYPIDQILPAHESYDKEHARLVRLIDEDGLVTSMPFDLVLPFCRKVARDPGFARFKSWTIAPIYRRNPAGGSPLSALASSFFIVSEQRTVASEAELIQAIDAILDVFPMQEGYEHLVNHTDILDIILRPFALSRRSVVRSALEAFRRTTRSWAKFSKEATEVHGLENKEIDTLALLDFASEPVNAAERILAACPSDRAEVEKACEELQAMARMASVLGLHRPIFVAPLLSLNERFVGPGIFFQTCLPNRKATLASGGRYDKITSELAAPDKSHILPHVVGAQIAVARLKEAIARDQELSTQTASDRGAWSRRRVDVYVVSFADGLLETRLSLVKELWARGIRADLMYDHDWQEIDVETVAATCRQEGVLYMVIAKQRSGSKDQILKVRDMRGGEEEVIRADLAEYIESKIAAESRTDPARRDASTISTASTQTDKLLPSASNFHLLLPADLESSGRDANRRRTKQKSLVFEKAQANIMQLVCTTDALSVFAIDVDGQAFRTMSEQTSWVVEDDAQAIKTICDLVPPNRKAYILSVRDRLKRFRADNPNSLFVWLYSIREYRAALLCLSSY</sequence>
<evidence type="ECO:0000313" key="16">
    <source>
        <dbReference type="EMBL" id="GAA99251.1"/>
    </source>
</evidence>
<dbReference type="SUPFAM" id="SSF52954">
    <property type="entry name" value="Class II aaRS ABD-related"/>
    <property type="match status" value="1"/>
</dbReference>
<keyword evidence="3" id="KW-0808">Transferase</keyword>
<keyword evidence="6 11" id="KW-0067">ATP-binding</keyword>
<reference evidence="16 17" key="1">
    <citation type="journal article" date="2011" name="J. Gen. Appl. Microbiol.">
        <title>Draft genome sequencing of the enigmatic basidiomycete Mixia osmundae.</title>
        <authorList>
            <person name="Nishida H."/>
            <person name="Nagatsuka Y."/>
            <person name="Sugiyama J."/>
        </authorList>
    </citation>
    <scope>NUCLEOTIDE SEQUENCE [LARGE SCALE GENOMIC DNA]</scope>
    <source>
        <strain evidence="17">CBS 9802 / IAM 14324 / JCM 22182 / KY 12970</strain>
    </source>
</reference>
<dbReference type="PROSITE" id="PS50908">
    <property type="entry name" value="RWD"/>
    <property type="match status" value="1"/>
</dbReference>
<name>G7E9D2_MIXOS</name>
<dbReference type="SMART" id="SM00591">
    <property type="entry name" value="RWD"/>
    <property type="match status" value="1"/>
</dbReference>
<feature type="compositionally biased region" description="Acidic residues" evidence="13">
    <location>
        <begin position="684"/>
        <end position="700"/>
    </location>
</feature>
<dbReference type="FunCoup" id="G7E9D2">
    <property type="interactions" value="518"/>
</dbReference>
<evidence type="ECO:0000313" key="17">
    <source>
        <dbReference type="Proteomes" id="UP000009131"/>
    </source>
</evidence>
<evidence type="ECO:0000259" key="15">
    <source>
        <dbReference type="PROSITE" id="PS50908"/>
    </source>
</evidence>
<dbReference type="InterPro" id="IPR041715">
    <property type="entry name" value="HisRS-like_core"/>
</dbReference>
<dbReference type="PROSITE" id="PS00108">
    <property type="entry name" value="PROTEIN_KINASE_ST"/>
    <property type="match status" value="1"/>
</dbReference>
<evidence type="ECO:0000256" key="12">
    <source>
        <dbReference type="PROSITE-ProRule" id="PRU10141"/>
    </source>
</evidence>
<dbReference type="GO" id="GO:0004694">
    <property type="term" value="F:eukaryotic translation initiation factor 2alpha kinase activity"/>
    <property type="evidence" value="ECO:0007669"/>
    <property type="project" value="InterPro"/>
</dbReference>
<dbReference type="InterPro" id="IPR000719">
    <property type="entry name" value="Prot_kinase_dom"/>
</dbReference>
<keyword evidence="4 11" id="KW-0547">Nucleotide-binding</keyword>
<dbReference type="Gene3D" id="1.10.510.10">
    <property type="entry name" value="Transferase(Phosphotransferase) domain 1"/>
    <property type="match status" value="2"/>
</dbReference>
<evidence type="ECO:0000259" key="14">
    <source>
        <dbReference type="PROSITE" id="PS50011"/>
    </source>
</evidence>
<dbReference type="Gene3D" id="3.30.200.20">
    <property type="entry name" value="Phosphorylase Kinase, domain 1"/>
    <property type="match status" value="1"/>
</dbReference>
<dbReference type="SUPFAM" id="SSF54495">
    <property type="entry name" value="UBC-like"/>
    <property type="match status" value="1"/>
</dbReference>
<protein>
    <recommendedName>
        <fullName evidence="1">non-specific serine/threonine protein kinase</fullName>
        <ecNumber evidence="1">2.7.11.1</ecNumber>
    </recommendedName>
</protein>
<dbReference type="InterPro" id="IPR008271">
    <property type="entry name" value="Ser/Thr_kinase_AS"/>
</dbReference>
<feature type="region of interest" description="Disordered" evidence="13">
    <location>
        <begin position="653"/>
        <end position="700"/>
    </location>
</feature>
<reference evidence="16 17" key="2">
    <citation type="journal article" date="2012" name="Open Biol.">
        <title>Characteristics of nucleosomes and linker DNA regions on the genome of the basidiomycete Mixia osmundae revealed by mono- and dinucleosome mapping.</title>
        <authorList>
            <person name="Nishida H."/>
            <person name="Kondo S."/>
            <person name="Matsumoto T."/>
            <person name="Suzuki Y."/>
            <person name="Yoshikawa H."/>
            <person name="Taylor T.D."/>
            <person name="Sugiyama J."/>
        </authorList>
    </citation>
    <scope>NUCLEOTIDE SEQUENCE [LARGE SCALE GENOMIC DNA]</scope>
    <source>
        <strain evidence="17">CBS 9802 / IAM 14324 / JCM 22182 / KY 12970</strain>
    </source>
</reference>
<evidence type="ECO:0000256" key="9">
    <source>
        <dbReference type="ARBA" id="ARBA00048679"/>
    </source>
</evidence>
<feature type="compositionally biased region" description="Polar residues" evidence="13">
    <location>
        <begin position="739"/>
        <end position="749"/>
    </location>
</feature>
<evidence type="ECO:0000256" key="8">
    <source>
        <dbReference type="ARBA" id="ARBA00047899"/>
    </source>
</evidence>
<feature type="domain" description="Protein kinase" evidence="14">
    <location>
        <begin position="257"/>
        <end position="520"/>
    </location>
</feature>
<proteinExistence type="inferred from homology"/>
<dbReference type="eggNOG" id="KOG1035">
    <property type="taxonomic scope" value="Eukaryota"/>
</dbReference>
<dbReference type="Pfam" id="PF12745">
    <property type="entry name" value="HGTP_anticodon2"/>
    <property type="match status" value="1"/>
</dbReference>
<organism evidence="16 17">
    <name type="scientific">Mixia osmundae (strain CBS 9802 / IAM 14324 / JCM 22182 / KY 12970)</name>
    <dbReference type="NCBI Taxonomy" id="764103"/>
    <lineage>
        <taxon>Eukaryota</taxon>
        <taxon>Fungi</taxon>
        <taxon>Dikarya</taxon>
        <taxon>Basidiomycota</taxon>
        <taxon>Pucciniomycotina</taxon>
        <taxon>Mixiomycetes</taxon>
        <taxon>Mixiales</taxon>
        <taxon>Mixiaceae</taxon>
        <taxon>Mixia</taxon>
    </lineage>
</organism>
<dbReference type="GO" id="GO:0000077">
    <property type="term" value="P:DNA damage checkpoint signaling"/>
    <property type="evidence" value="ECO:0007669"/>
    <property type="project" value="InterPro"/>
</dbReference>
<evidence type="ECO:0000256" key="6">
    <source>
        <dbReference type="ARBA" id="ARBA00022840"/>
    </source>
</evidence>
<dbReference type="PANTHER" id="PTHR11042">
    <property type="entry name" value="EUKARYOTIC TRANSLATION INITIATION FACTOR 2-ALPHA KINASE EIF2-ALPHA KINASE -RELATED"/>
    <property type="match status" value="1"/>
</dbReference>
<dbReference type="Pfam" id="PF05773">
    <property type="entry name" value="RWD"/>
    <property type="match status" value="1"/>
</dbReference>
<dbReference type="Gene3D" id="3.10.110.10">
    <property type="entry name" value="Ubiquitin Conjugating Enzyme"/>
    <property type="match status" value="1"/>
</dbReference>
<evidence type="ECO:0000256" key="1">
    <source>
        <dbReference type="ARBA" id="ARBA00012513"/>
    </source>
</evidence>
<dbReference type="SUPFAM" id="SSF56112">
    <property type="entry name" value="Protein kinase-like (PK-like)"/>
    <property type="match status" value="2"/>
</dbReference>
<dbReference type="InterPro" id="IPR050339">
    <property type="entry name" value="CC_SR_Kinase"/>
</dbReference>
<dbReference type="SMART" id="SM00220">
    <property type="entry name" value="S_TKc"/>
    <property type="match status" value="1"/>
</dbReference>
<dbReference type="InterPro" id="IPR045864">
    <property type="entry name" value="aa-tRNA-synth_II/BPL/LPL"/>
</dbReference>
<dbReference type="HOGENOM" id="CLU_001222_2_0_1"/>
<evidence type="ECO:0000256" key="3">
    <source>
        <dbReference type="ARBA" id="ARBA00022679"/>
    </source>
</evidence>
<feature type="active site" description="Proton acceptor" evidence="10">
    <location>
        <position position="824"/>
    </location>
</feature>
<feature type="binding site" evidence="11">
    <location>
        <position position="609"/>
    </location>
    <ligand>
        <name>ATP</name>
        <dbReference type="ChEBI" id="CHEBI:30616"/>
    </ligand>
</feature>
<evidence type="ECO:0000256" key="13">
    <source>
        <dbReference type="SAM" id="MobiDB-lite"/>
    </source>
</evidence>
<dbReference type="Pfam" id="PF13393">
    <property type="entry name" value="tRNA-synt_His"/>
    <property type="match status" value="1"/>
</dbReference>
<dbReference type="InterPro" id="IPR017441">
    <property type="entry name" value="Protein_kinase_ATP_BS"/>
</dbReference>
<dbReference type="GO" id="GO:0005524">
    <property type="term" value="F:ATP binding"/>
    <property type="evidence" value="ECO:0007669"/>
    <property type="project" value="UniProtKB-UniRule"/>
</dbReference>
<keyword evidence="17" id="KW-1185">Reference proteome</keyword>
<dbReference type="OMA" id="IKRYHIT"/>
<dbReference type="CDD" id="cd23823">
    <property type="entry name" value="RWD_GCN2"/>
    <property type="match status" value="1"/>
</dbReference>
<dbReference type="STRING" id="764103.G7E9D2"/>
<dbReference type="InterPro" id="IPR016255">
    <property type="entry name" value="Gcn2"/>
</dbReference>
<dbReference type="Proteomes" id="UP000009131">
    <property type="component" value="Unassembled WGS sequence"/>
</dbReference>
<feature type="compositionally biased region" description="Polar residues" evidence="13">
    <location>
        <begin position="661"/>
        <end position="678"/>
    </location>
</feature>
<dbReference type="InterPro" id="IPR016135">
    <property type="entry name" value="UBQ-conjugating_enzyme/RWD"/>
</dbReference>
<dbReference type="PIRSF" id="PIRSF000660">
    <property type="entry name" value="Ser/Thr_PK_GCN2"/>
    <property type="match status" value="1"/>
</dbReference>
<comment type="catalytic activity">
    <reaction evidence="9">
        <text>L-seryl-[protein] + ATP = O-phospho-L-seryl-[protein] + ADP + H(+)</text>
        <dbReference type="Rhea" id="RHEA:17989"/>
        <dbReference type="Rhea" id="RHEA-COMP:9863"/>
        <dbReference type="Rhea" id="RHEA-COMP:11604"/>
        <dbReference type="ChEBI" id="CHEBI:15378"/>
        <dbReference type="ChEBI" id="CHEBI:29999"/>
        <dbReference type="ChEBI" id="CHEBI:30616"/>
        <dbReference type="ChEBI" id="CHEBI:83421"/>
        <dbReference type="ChEBI" id="CHEBI:456216"/>
        <dbReference type="EC" id="2.7.11.1"/>
    </reaction>
</comment>
<dbReference type="EMBL" id="BABT02000220">
    <property type="protein sequence ID" value="GAA99251.1"/>
    <property type="molecule type" value="Genomic_DNA"/>
</dbReference>
<dbReference type="InterPro" id="IPR024435">
    <property type="entry name" value="HisRS-related_dom"/>
</dbReference>
<dbReference type="InterPro" id="IPR036621">
    <property type="entry name" value="Anticodon-bd_dom_sf"/>
</dbReference>
<dbReference type="GO" id="GO:0009893">
    <property type="term" value="P:positive regulation of metabolic process"/>
    <property type="evidence" value="ECO:0007669"/>
    <property type="project" value="UniProtKB-ARBA"/>
</dbReference>
<feature type="domain" description="RWD" evidence="15">
    <location>
        <begin position="9"/>
        <end position="126"/>
    </location>
</feature>
<comment type="catalytic activity">
    <reaction evidence="8">
        <text>L-threonyl-[protein] + ATP = O-phospho-L-threonyl-[protein] + ADP + H(+)</text>
        <dbReference type="Rhea" id="RHEA:46608"/>
        <dbReference type="Rhea" id="RHEA-COMP:11060"/>
        <dbReference type="Rhea" id="RHEA-COMP:11605"/>
        <dbReference type="ChEBI" id="CHEBI:15378"/>
        <dbReference type="ChEBI" id="CHEBI:30013"/>
        <dbReference type="ChEBI" id="CHEBI:30616"/>
        <dbReference type="ChEBI" id="CHEBI:61977"/>
        <dbReference type="ChEBI" id="CHEBI:456216"/>
        <dbReference type="EC" id="2.7.11.1"/>
    </reaction>
</comment>
<dbReference type="FunFam" id="3.10.110.10:FF:000050">
    <property type="entry name" value="eIF-2-alpha kinase GCN2"/>
    <property type="match status" value="1"/>
</dbReference>
<dbReference type="PROSITE" id="PS50011">
    <property type="entry name" value="PROTEIN_KINASE_DOM"/>
    <property type="match status" value="2"/>
</dbReference>
<dbReference type="SUPFAM" id="SSF55681">
    <property type="entry name" value="Class II aaRS and biotin synthetases"/>
    <property type="match status" value="1"/>
</dbReference>
<gene>
    <name evidence="16" type="primary">Mo05945</name>
    <name evidence="16" type="ORF">E5Q_05945</name>
</gene>
<dbReference type="Gene3D" id="3.30.930.10">
    <property type="entry name" value="Bira Bifunctional Protein, Domain 2"/>
    <property type="match status" value="1"/>
</dbReference>
<evidence type="ECO:0000256" key="10">
    <source>
        <dbReference type="PIRSR" id="PIRSR000660-1"/>
    </source>
</evidence>
<dbReference type="PROSITE" id="PS00107">
    <property type="entry name" value="PROTEIN_KINASE_ATP"/>
    <property type="match status" value="1"/>
</dbReference>
<dbReference type="Gene3D" id="3.40.50.800">
    <property type="entry name" value="Anticodon-binding domain"/>
    <property type="match status" value="1"/>
</dbReference>
<dbReference type="PANTHER" id="PTHR11042:SF136">
    <property type="entry name" value="EIF-2-ALPHA KINASE GCN2"/>
    <property type="match status" value="1"/>
</dbReference>